<accession>A0A226F5K2</accession>
<reference evidence="3 4" key="1">
    <citation type="submission" date="2015-12" db="EMBL/GenBank/DDBJ databases">
        <title>The genome of Folsomia candida.</title>
        <authorList>
            <person name="Faddeeva A."/>
            <person name="Derks M.F."/>
            <person name="Anvar Y."/>
            <person name="Smit S."/>
            <person name="Van Straalen N."/>
            <person name="Roelofs D."/>
        </authorList>
    </citation>
    <scope>NUCLEOTIDE SEQUENCE [LARGE SCALE GENOMIC DNA]</scope>
    <source>
        <strain evidence="3 4">VU population</strain>
        <tissue evidence="3">Whole body</tissue>
    </source>
</reference>
<evidence type="ECO:0008006" key="5">
    <source>
        <dbReference type="Google" id="ProtNLM"/>
    </source>
</evidence>
<sequence>MQLIAILSFFVISACLPDSQGEFADFENLQSSTNEPTSEFTDEPTTEDPCTPTGSTDWLTSSTTRWDEGDIANNFGTQCGETLTGSEGTISYKSEEFFDTYERCLWIVRAHGKREIAFNLSNHSLGTEGVVHIATFWKHTPPYFRTYILKPGTTNVTMFGNVAVVMFASTSANGNGKGFMLDWIGMGDSADVSDLSRDYISSADWEINGGGNVTHPDNLPCEMYNDDELSVFVVATPDFKFVRDRFVRYKWQSYGMDNCYDWVWAYDFNYFQGWRARVRYCDLEGIDGEFVFGENVLYVFSSNYVRVGGGFSLSWQLPAENGDMSKSENL</sequence>
<dbReference type="Proteomes" id="UP000198287">
    <property type="component" value="Unassembled WGS sequence"/>
</dbReference>
<dbReference type="InterPro" id="IPR035914">
    <property type="entry name" value="Sperma_CUB_dom_sf"/>
</dbReference>
<feature type="region of interest" description="Disordered" evidence="1">
    <location>
        <begin position="30"/>
        <end position="57"/>
    </location>
</feature>
<protein>
    <recommendedName>
        <fullName evidence="5">CUB domain-containing protein</fullName>
    </recommendedName>
</protein>
<evidence type="ECO:0000313" key="3">
    <source>
        <dbReference type="EMBL" id="OXA65092.1"/>
    </source>
</evidence>
<feature type="signal peptide" evidence="2">
    <location>
        <begin position="1"/>
        <end position="21"/>
    </location>
</feature>
<keyword evidence="2" id="KW-0732">Signal</keyword>
<dbReference type="SUPFAM" id="SSF49854">
    <property type="entry name" value="Spermadhesin, CUB domain"/>
    <property type="match status" value="1"/>
</dbReference>
<dbReference type="EMBL" id="LNIX01000001">
    <property type="protein sequence ID" value="OXA65092.1"/>
    <property type="molecule type" value="Genomic_DNA"/>
</dbReference>
<evidence type="ECO:0000256" key="1">
    <source>
        <dbReference type="SAM" id="MobiDB-lite"/>
    </source>
</evidence>
<keyword evidence="4" id="KW-1185">Reference proteome</keyword>
<organism evidence="3 4">
    <name type="scientific">Folsomia candida</name>
    <name type="common">Springtail</name>
    <dbReference type="NCBI Taxonomy" id="158441"/>
    <lineage>
        <taxon>Eukaryota</taxon>
        <taxon>Metazoa</taxon>
        <taxon>Ecdysozoa</taxon>
        <taxon>Arthropoda</taxon>
        <taxon>Hexapoda</taxon>
        <taxon>Collembola</taxon>
        <taxon>Entomobryomorpha</taxon>
        <taxon>Isotomoidea</taxon>
        <taxon>Isotomidae</taxon>
        <taxon>Proisotominae</taxon>
        <taxon>Folsomia</taxon>
    </lineage>
</organism>
<gene>
    <name evidence="3" type="ORF">Fcan01_00675</name>
</gene>
<dbReference type="OrthoDB" id="8297192at2759"/>
<dbReference type="OMA" id="NERCIWI"/>
<comment type="caution">
    <text evidence="3">The sequence shown here is derived from an EMBL/GenBank/DDBJ whole genome shotgun (WGS) entry which is preliminary data.</text>
</comment>
<feature type="chain" id="PRO_5012149622" description="CUB domain-containing protein" evidence="2">
    <location>
        <begin position="22"/>
        <end position="330"/>
    </location>
</feature>
<dbReference type="AlphaFoldDB" id="A0A226F5K2"/>
<evidence type="ECO:0000313" key="4">
    <source>
        <dbReference type="Proteomes" id="UP000198287"/>
    </source>
</evidence>
<name>A0A226F5K2_FOLCA</name>
<evidence type="ECO:0000256" key="2">
    <source>
        <dbReference type="SAM" id="SignalP"/>
    </source>
</evidence>
<dbReference type="Gene3D" id="2.60.120.290">
    <property type="entry name" value="Spermadhesin, CUB domain"/>
    <property type="match status" value="1"/>
</dbReference>
<dbReference type="STRING" id="158441.A0A226F5K2"/>
<proteinExistence type="predicted"/>